<dbReference type="Pfam" id="PF01548">
    <property type="entry name" value="DEDD_Tnp_IS110"/>
    <property type="match status" value="1"/>
</dbReference>
<proteinExistence type="predicted"/>
<keyword evidence="1" id="KW-0175">Coiled coil</keyword>
<dbReference type="Proteomes" id="UP000253250">
    <property type="component" value="Unassembled WGS sequence"/>
</dbReference>
<dbReference type="Pfam" id="PF02371">
    <property type="entry name" value="Transposase_20"/>
    <property type="match status" value="1"/>
</dbReference>
<sequence length="346" mass="37632">MKVTTVGVDLAKAVFAVHGVDGRGKVVFRKALKRTQVLTFFANLEPCLIGMEACGSAHHWARQLTALGHTVKLMAPQFVKPYVRTNKNDAADAEAICEAVSRPSMRFVPIKATESQAVLALHRARQGFVKARTAQGNQIRGLLAEFGLVIPQGLSHITKYIPRILEDAENDLPDTLRALIARLTAHLGELDRQVHELEAQIQAWHRQNADSQRLAAIPGIGPITATALVASIGDAKTFANGRQLAAWLGLVPRQHSSGGKPTLLGISKRGDVYLRTLLIHGARAVTRVPAGKARTDAWLKRLLDRRHKNVAAVALANKNARTAWALLVHGRDYRPDYTSSSTPVAA</sequence>
<keyword evidence="7" id="KW-1185">Reference proteome</keyword>
<dbReference type="GO" id="GO:0003677">
    <property type="term" value="F:DNA binding"/>
    <property type="evidence" value="ECO:0007669"/>
    <property type="project" value="InterPro"/>
</dbReference>
<dbReference type="OrthoDB" id="5289737at2"/>
<name>A0A368HF97_9GAMM</name>
<reference evidence="4 7" key="1">
    <citation type="submission" date="2018-02" db="EMBL/GenBank/DDBJ databases">
        <title>Insights into the biology of acidophilic members of the Acidiferrobacteraceae family derived from comparative genomic analyses.</title>
        <authorList>
            <person name="Issotta F."/>
            <person name="Thyssen C."/>
            <person name="Mena C."/>
            <person name="Moya A."/>
            <person name="Bellenberg S."/>
            <person name="Sproer C."/>
            <person name="Covarrubias P.C."/>
            <person name="Sand W."/>
            <person name="Quatrini R."/>
            <person name="Vera M."/>
        </authorList>
    </citation>
    <scope>NUCLEOTIDE SEQUENCE [LARGE SCALE GENOMIC DNA]</scope>
    <source>
        <strain evidence="4">M-1</strain>
        <strain evidence="7">m-1</strain>
    </source>
</reference>
<accession>A0A368HF97</accession>
<evidence type="ECO:0000256" key="1">
    <source>
        <dbReference type="SAM" id="Coils"/>
    </source>
</evidence>
<dbReference type="GO" id="GO:0006313">
    <property type="term" value="P:DNA transposition"/>
    <property type="evidence" value="ECO:0007669"/>
    <property type="project" value="InterPro"/>
</dbReference>
<evidence type="ECO:0000259" key="2">
    <source>
        <dbReference type="Pfam" id="PF01548"/>
    </source>
</evidence>
<feature type="domain" description="Transposase IS116/IS110/IS902 C-terminal" evidence="3">
    <location>
        <begin position="212"/>
        <end position="289"/>
    </location>
</feature>
<dbReference type="InterPro" id="IPR003346">
    <property type="entry name" value="Transposase_20"/>
</dbReference>
<dbReference type="PANTHER" id="PTHR33055:SF3">
    <property type="entry name" value="PUTATIVE TRANSPOSASE FOR IS117-RELATED"/>
    <property type="match status" value="1"/>
</dbReference>
<comment type="caution">
    <text evidence="4">The sequence shown here is derived from an EMBL/GenBank/DDBJ whole genome shotgun (WGS) entry which is preliminary data.</text>
</comment>
<dbReference type="AlphaFoldDB" id="A0A368HF97"/>
<dbReference type="GO" id="GO:0004803">
    <property type="term" value="F:transposase activity"/>
    <property type="evidence" value="ECO:0007669"/>
    <property type="project" value="InterPro"/>
</dbReference>
<organism evidence="4 7">
    <name type="scientific">Acidiferrobacter thiooxydans</name>
    <dbReference type="NCBI Taxonomy" id="163359"/>
    <lineage>
        <taxon>Bacteria</taxon>
        <taxon>Pseudomonadati</taxon>
        <taxon>Pseudomonadota</taxon>
        <taxon>Gammaproteobacteria</taxon>
        <taxon>Acidiferrobacterales</taxon>
        <taxon>Acidiferrobacteraceae</taxon>
        <taxon>Acidiferrobacter</taxon>
    </lineage>
</organism>
<evidence type="ECO:0000313" key="4">
    <source>
        <dbReference type="EMBL" id="RCN55859.1"/>
    </source>
</evidence>
<dbReference type="InterPro" id="IPR047650">
    <property type="entry name" value="Transpos_IS110"/>
</dbReference>
<dbReference type="RefSeq" id="WP_114282111.1">
    <property type="nucleotide sequence ID" value="NZ_PSYR01000001.1"/>
</dbReference>
<dbReference type="NCBIfam" id="NF033542">
    <property type="entry name" value="transpos_IS110"/>
    <property type="match status" value="1"/>
</dbReference>
<dbReference type="PANTHER" id="PTHR33055">
    <property type="entry name" value="TRANSPOSASE FOR INSERTION SEQUENCE ELEMENT IS1111A"/>
    <property type="match status" value="1"/>
</dbReference>
<dbReference type="EMBL" id="PSYR01000002">
    <property type="protein sequence ID" value="RCN56286.1"/>
    <property type="molecule type" value="Genomic_DNA"/>
</dbReference>
<feature type="domain" description="Transposase IS110-like N-terminal" evidence="2">
    <location>
        <begin position="6"/>
        <end position="145"/>
    </location>
</feature>
<dbReference type="EMBL" id="PSYR01000002">
    <property type="protein sequence ID" value="RCN55859.1"/>
    <property type="molecule type" value="Genomic_DNA"/>
</dbReference>
<evidence type="ECO:0000313" key="6">
    <source>
        <dbReference type="EMBL" id="RCN58306.1"/>
    </source>
</evidence>
<evidence type="ECO:0000313" key="5">
    <source>
        <dbReference type="EMBL" id="RCN56286.1"/>
    </source>
</evidence>
<protein>
    <submittedName>
        <fullName evidence="4">IS110 family transposase</fullName>
    </submittedName>
</protein>
<evidence type="ECO:0000259" key="3">
    <source>
        <dbReference type="Pfam" id="PF02371"/>
    </source>
</evidence>
<gene>
    <name evidence="6" type="ORF">C4900_00455</name>
    <name evidence="4" type="ORF">C4900_08060</name>
    <name evidence="5" type="ORF">C4900_10615</name>
</gene>
<dbReference type="EMBL" id="PSYR01000001">
    <property type="protein sequence ID" value="RCN58306.1"/>
    <property type="molecule type" value="Genomic_DNA"/>
</dbReference>
<evidence type="ECO:0000313" key="7">
    <source>
        <dbReference type="Proteomes" id="UP000253250"/>
    </source>
</evidence>
<feature type="coiled-coil region" evidence="1">
    <location>
        <begin position="180"/>
        <end position="214"/>
    </location>
</feature>
<dbReference type="InterPro" id="IPR002525">
    <property type="entry name" value="Transp_IS110-like_N"/>
</dbReference>